<feature type="domain" description="Ig-like" evidence="11">
    <location>
        <begin position="721"/>
        <end position="796"/>
    </location>
</feature>
<dbReference type="InterPro" id="IPR013098">
    <property type="entry name" value="Ig_I-set"/>
</dbReference>
<dbReference type="Pfam" id="PF13927">
    <property type="entry name" value="Ig_3"/>
    <property type="match status" value="11"/>
</dbReference>
<feature type="domain" description="Ig-like" evidence="11">
    <location>
        <begin position="2217"/>
        <end position="2310"/>
    </location>
</feature>
<evidence type="ECO:0000259" key="11">
    <source>
        <dbReference type="PROSITE" id="PS50835"/>
    </source>
</evidence>
<dbReference type="InterPro" id="IPR013783">
    <property type="entry name" value="Ig-like_fold"/>
</dbReference>
<feature type="domain" description="Ig-like" evidence="11">
    <location>
        <begin position="1519"/>
        <end position="1614"/>
    </location>
</feature>
<proteinExistence type="predicted"/>
<evidence type="ECO:0000256" key="2">
    <source>
        <dbReference type="ARBA" id="ARBA00022692"/>
    </source>
</evidence>
<dbReference type="GO" id="GO:0005886">
    <property type="term" value="C:plasma membrane"/>
    <property type="evidence" value="ECO:0007669"/>
    <property type="project" value="TreeGrafter"/>
</dbReference>
<comment type="subcellular location">
    <subcellularLocation>
        <location evidence="1">Membrane</location>
        <topology evidence="1">Single-pass membrane protein</topology>
    </subcellularLocation>
</comment>
<dbReference type="FunFam" id="2.60.40.10:FF:000017">
    <property type="entry name" value="Down syndrome cell adhesion molecule b"/>
    <property type="match status" value="10"/>
</dbReference>
<dbReference type="SUPFAM" id="SSF48726">
    <property type="entry name" value="Immunoglobulin"/>
    <property type="match status" value="19"/>
</dbReference>
<feature type="domain" description="Ig-like" evidence="11">
    <location>
        <begin position="804"/>
        <end position="897"/>
    </location>
</feature>
<dbReference type="GO" id="GO:0070593">
    <property type="term" value="P:dendrite self-avoidance"/>
    <property type="evidence" value="ECO:0007669"/>
    <property type="project" value="TreeGrafter"/>
</dbReference>
<keyword evidence="5" id="KW-0130">Cell adhesion</keyword>
<accession>A0A1D2NBS1</accession>
<dbReference type="Proteomes" id="UP000094527">
    <property type="component" value="Unassembled WGS sequence"/>
</dbReference>
<dbReference type="Pfam" id="PF07679">
    <property type="entry name" value="I-set"/>
    <property type="match status" value="1"/>
</dbReference>
<evidence type="ECO:0000256" key="6">
    <source>
        <dbReference type="ARBA" id="ARBA00022989"/>
    </source>
</evidence>
<evidence type="ECO:0000313" key="12">
    <source>
        <dbReference type="EMBL" id="ODN02698.1"/>
    </source>
</evidence>
<dbReference type="FunFam" id="2.60.40.10:FF:000333">
    <property type="entry name" value="Down syndrome cell adhesion molecule"/>
    <property type="match status" value="1"/>
</dbReference>
<feature type="domain" description="Ig-like" evidence="11">
    <location>
        <begin position="2008"/>
        <end position="2100"/>
    </location>
</feature>
<sequence>MPRANTQGGDEESGPVFVKEPPSKVDFSNSTGAEIPCQARGTPQPEIIWLRADGTAVGDVPGLRQVLASGALVFPPFRAEDYRQEVHAQTYICLARNSVGTIHSRDVHVRAVVSQSYTANVWEEHVIRGNSALVKCNLPAFVGDFVSVSSWYQDDSQIEKNDVYVVNQPYSAKVFEEDVIRGNAAIFKCSTPTFVVVNQPYSANVFQEDVIRGNAAIFKCSTPTFVGDFLNVDSWFQDDKYEVDPIKEHAIKGNNAIVKCQVPSYVADFLTRNVIQIIIRTTLYIFPVVSQQFMIEVHNEHVIRGNSVTLRCNIPAFVADFLSVTSWGNSGILKCEMPSFVADFLQIVAWVDESENSYVYSSKANHVVAQHYASEIVSEYVIRGNNAVLKCNIPAFVADFVYNTYGDQEDIIRGNSAILKCKIPSFVSDFLSVVAWHDDIGNVYSPENVFVVTQAYDTYGDQEHIIRGNSAILKCRIPSFVADFLEITAWVDDEGSEYIIRGNSGVLKCKIPSFVADYLEVVSWHDSDDNVYSQDARNYVVAQQYESEPENEYVIRGNNLILKCKIPSFVADFLQIVAWVDSDGQEYTPQTTAALDGKFVVLPSGELHIKDVRPEDEPLGSSAPKFPTESRMQTLQKQSGSSVAVVCPAQAHPYPNFRWYKFTDGSTREPVELNERVKQLGGTLIIREAKVVDSGKYLCKQLCRLRKRRDCFDCYCSIGCPVEPAVQTMDFGRPATFTCHYQGSPVKNVTWMKDGKRLQTTESVIRIDAVRREDKGMYQCFVRNDQDSAQSTSELKLGGRFDPPRLTFKFREEILQPGPTVSLKCKATGNPSPEIVWELDSKKVTNGERVSVGQYATATGEVVSHLNITNVHSNDGGLYKCTAISKVGNTYHTARLNVHGLPHVKPMEKAQVVAGETFQITCPVAGYPIDAVVWEKDNRVLPINRRQAVFPNGTLIIENVQRASDQGTYTCVARNAQGYTSRGNLEVQVMVKYKMVNWVWVVPPVIVPFSFGDEQDTVDAGASVQASCMVSFGDTPLTITWSFHGAESSTASQKGVTTTKIGSRISVLVIESVDFNHNGLYTCTAKNAAGSTDYMAKLIVNGKEITFPVFVGFHGVAGFSVFIIAPKIVPFSFGDEPLLWGTSAQSSCYIVEGDLPLQISWTFHGSDVTTHTQKGIQTSKFGQRSSIILIDPIRLTSKASALISLILILCTTHAMFEDVRHVIPPNIVPFAFGSETIEAGEMAQLQCIVSSGDAPIHITWSFHGKDSSTTKQTGVSTMKIGERSSLLIIDSVNSDLVGTYTCFARNAAGNTTYSTELKVNVSPRILPFSFGDKDEPLLWGTQAQATCYVAEGDTPLQISWAFHGSDISAQAQKGIQTTKFGQRSSIILIDPVEFSANFTCSAKNAAGTANYTAELIVQIPPSIMPFQFGGDSLEAGQMGQLNCIVISGDTPLHFTWSFHGKDSSTSKQSGVSTMKLGERSSMLMIDAVNSDHAGTYTCFVRNAAGNASYSAELRVNVLPNIVPFTFGSDTIEAGEMAQLQCMVSSGDAPLQITWSFHGKDTSTMTQKGVSTAKFGERSSLLVIDSVSSHHVGTYTCFARNAAGNSSHSTDLRVNVAPRIIPFTFGDEPLQAGEFKSLDCTIAEGDLPLSITWIFHGQQLSSQMGINTVRIGKRTNLLTIDAVAASHMGNYTCSASNSVASTNYTAQLTVHVPPKIVPFGGDEPSSFGDAVQLTCLVATGDLPLQLTWSFHGSGDSKQKQEGVSIMKIGTKSSLLIIESLQATHNGQYTCRASNNAGTDEYTATVVVNVPPKIMPFTFGEGESALNEGEVAQVQCFVSVGEVPLQITWSFHSSQDDKPQDGVTIMKLGPRSSVLMIDYVKASHAGSYSCRASNLAGTDEYTTTLVVNVPPRIVPFSFGEEPLEAGSHTTLTCTADMGDLPLKISWIFQGQESREVTAQMGIETQKFGKRTNMLSIENVAQFHMGNFTCVVTNVAGSTSHSAELIVQVPPRIVPFSFGDGDDPLEAGTHTSLQCLVDQGDTPLSISWVFHGQNYHPDGVETTKIGKETTCYLLKHCPPFHAGNYTCVSSNKAGQTNYTAVLVVQVPPHIVPFSFGEDDEPLQAGFHTSLQCFVDHGDTPLTISWIFHGKELSSQMGVETTKIGKRINLLQIEALLLSMLGQHMNLIIHSILELGYYTCVASNKAGQTNYTAVLVVQVPPRIVPFAFGDGDDPLEAGAHTSLQCFVDQGDSPLTISWIFHGKELSSQMGVETTKIGKRINLLQVESIAPFHAGNYTCVASNKAGQANYTAVLVVQVPPHILPFSFGEDYEPLQAGSHTSLQCLVDQGDTPLTISWVFHGQELSSQMGVETVKLGKRTTYCSIEALLTTYESNHMCYSVIEGNYTCVASNKAGQTNYTAVLVVQGTVLQ</sequence>
<dbReference type="InterPro" id="IPR003598">
    <property type="entry name" value="Ig_sub2"/>
</dbReference>
<evidence type="ECO:0000256" key="10">
    <source>
        <dbReference type="SAM" id="MobiDB-lite"/>
    </source>
</evidence>
<dbReference type="OMA" id="FLQIVAW"/>
<dbReference type="PROSITE" id="PS50835">
    <property type="entry name" value="IG_LIKE"/>
    <property type="match status" value="18"/>
</dbReference>
<comment type="caution">
    <text evidence="12">The sequence shown here is derived from an EMBL/GenBank/DDBJ whole genome shotgun (WGS) entry which is preliminary data.</text>
</comment>
<dbReference type="SMART" id="SM00408">
    <property type="entry name" value="IGc2"/>
    <property type="match status" value="18"/>
</dbReference>
<feature type="domain" description="Ig-like" evidence="11">
    <location>
        <begin position="1617"/>
        <end position="1708"/>
    </location>
</feature>
<dbReference type="InterPro" id="IPR003599">
    <property type="entry name" value="Ig_sub"/>
</dbReference>
<dbReference type="GO" id="GO:0098632">
    <property type="term" value="F:cell-cell adhesion mediator activity"/>
    <property type="evidence" value="ECO:0007669"/>
    <property type="project" value="TreeGrafter"/>
</dbReference>
<feature type="domain" description="Ig-like" evidence="11">
    <location>
        <begin position="902"/>
        <end position="986"/>
    </location>
</feature>
<dbReference type="STRING" id="48709.A0A1D2NBS1"/>
<keyword evidence="9" id="KW-0393">Immunoglobulin domain</keyword>
<dbReference type="FunFam" id="2.60.40.10:FF:000324">
    <property type="entry name" value="Down syndrome cell adhesion molecule, isoform D"/>
    <property type="match status" value="1"/>
</dbReference>
<keyword evidence="2" id="KW-0812">Transmembrane</keyword>
<dbReference type="PANTHER" id="PTHR10075">
    <property type="entry name" value="BASIGIN RELATED"/>
    <property type="match status" value="1"/>
</dbReference>
<dbReference type="PANTHER" id="PTHR10075:SF14">
    <property type="entry name" value="CELL ADHESION MOLECULE DSCAM2-RELATED"/>
    <property type="match status" value="1"/>
</dbReference>
<feature type="domain" description="Ig-like" evidence="11">
    <location>
        <begin position="624"/>
        <end position="699"/>
    </location>
</feature>
<dbReference type="GO" id="GO:0007411">
    <property type="term" value="P:axon guidance"/>
    <property type="evidence" value="ECO:0007669"/>
    <property type="project" value="TreeGrafter"/>
</dbReference>
<dbReference type="GO" id="GO:0030424">
    <property type="term" value="C:axon"/>
    <property type="evidence" value="ECO:0007669"/>
    <property type="project" value="TreeGrafter"/>
</dbReference>
<dbReference type="OrthoDB" id="5969272at2759"/>
<keyword evidence="13" id="KW-1185">Reference proteome</keyword>
<feature type="domain" description="Ig-like" evidence="11">
    <location>
        <begin position="1004"/>
        <end position="1099"/>
    </location>
</feature>
<name>A0A1D2NBS1_ORCCI</name>
<gene>
    <name evidence="12" type="ORF">Ocin01_03983</name>
</gene>
<keyword evidence="8" id="KW-1015">Disulfide bond</keyword>
<feature type="region of interest" description="Disordered" evidence="10">
    <location>
        <begin position="1"/>
        <end position="38"/>
    </location>
</feature>
<dbReference type="InterPro" id="IPR007110">
    <property type="entry name" value="Ig-like_dom"/>
</dbReference>
<evidence type="ECO:0000256" key="9">
    <source>
        <dbReference type="ARBA" id="ARBA00023319"/>
    </source>
</evidence>
<feature type="domain" description="Ig-like" evidence="11">
    <location>
        <begin position="1810"/>
        <end position="1906"/>
    </location>
</feature>
<reference evidence="12 13" key="1">
    <citation type="journal article" date="2016" name="Genome Biol. Evol.">
        <title>Gene Family Evolution Reflects Adaptation to Soil Environmental Stressors in the Genome of the Collembolan Orchesella cincta.</title>
        <authorList>
            <person name="Faddeeva-Vakhrusheva A."/>
            <person name="Derks M.F."/>
            <person name="Anvar S.Y."/>
            <person name="Agamennone V."/>
            <person name="Suring W."/>
            <person name="Smit S."/>
            <person name="van Straalen N.M."/>
            <person name="Roelofs D."/>
        </authorList>
    </citation>
    <scope>NUCLEOTIDE SEQUENCE [LARGE SCALE GENOMIC DNA]</scope>
    <source>
        <tissue evidence="12">Mixed pool</tissue>
    </source>
</reference>
<evidence type="ECO:0000256" key="5">
    <source>
        <dbReference type="ARBA" id="ARBA00022889"/>
    </source>
</evidence>
<feature type="domain" description="Ig-like" evidence="11">
    <location>
        <begin position="1225"/>
        <end position="1320"/>
    </location>
</feature>
<dbReference type="Gene3D" id="2.60.40.10">
    <property type="entry name" value="Immunoglobulins"/>
    <property type="match status" value="27"/>
</dbReference>
<evidence type="ECO:0000256" key="1">
    <source>
        <dbReference type="ARBA" id="ARBA00004167"/>
    </source>
</evidence>
<evidence type="ECO:0000313" key="13">
    <source>
        <dbReference type="Proteomes" id="UP000094527"/>
    </source>
</evidence>
<feature type="domain" description="Ig-like" evidence="11">
    <location>
        <begin position="2315"/>
        <end position="2418"/>
    </location>
</feature>
<evidence type="ECO:0000256" key="3">
    <source>
        <dbReference type="ARBA" id="ARBA00022729"/>
    </source>
</evidence>
<dbReference type="SMART" id="SM00409">
    <property type="entry name" value="IG"/>
    <property type="match status" value="18"/>
</dbReference>
<dbReference type="CDD" id="cd20958">
    <property type="entry name" value="IgI_5_Dscam"/>
    <property type="match status" value="1"/>
</dbReference>
<dbReference type="GO" id="GO:0007156">
    <property type="term" value="P:homophilic cell adhesion via plasma membrane adhesion molecules"/>
    <property type="evidence" value="ECO:0007669"/>
    <property type="project" value="TreeGrafter"/>
</dbReference>
<organism evidence="12 13">
    <name type="scientific">Orchesella cincta</name>
    <name type="common">Springtail</name>
    <name type="synonym">Podura cincta</name>
    <dbReference type="NCBI Taxonomy" id="48709"/>
    <lineage>
        <taxon>Eukaryota</taxon>
        <taxon>Metazoa</taxon>
        <taxon>Ecdysozoa</taxon>
        <taxon>Arthropoda</taxon>
        <taxon>Hexapoda</taxon>
        <taxon>Collembola</taxon>
        <taxon>Entomobryomorpha</taxon>
        <taxon>Entomobryoidea</taxon>
        <taxon>Orchesellidae</taxon>
        <taxon>Orchesellinae</taxon>
        <taxon>Orchesella</taxon>
    </lineage>
</organism>
<dbReference type="FunFam" id="2.60.40.10:FF:000308">
    <property type="entry name" value="Down syndrome cell adhesion molecule, isoform D"/>
    <property type="match status" value="1"/>
</dbReference>
<dbReference type="EMBL" id="LJIJ01000098">
    <property type="protein sequence ID" value="ODN02698.1"/>
    <property type="molecule type" value="Genomic_DNA"/>
</dbReference>
<evidence type="ECO:0000256" key="7">
    <source>
        <dbReference type="ARBA" id="ARBA00023136"/>
    </source>
</evidence>
<evidence type="ECO:0000256" key="4">
    <source>
        <dbReference type="ARBA" id="ARBA00022737"/>
    </source>
</evidence>
<dbReference type="FunFam" id="2.60.40.10:FF:000230">
    <property type="entry name" value="Down syndrome cell adhesion molecule, isoform D"/>
    <property type="match status" value="1"/>
</dbReference>
<keyword evidence="6" id="KW-1133">Transmembrane helix</keyword>
<evidence type="ECO:0000256" key="8">
    <source>
        <dbReference type="ARBA" id="ARBA00023157"/>
    </source>
</evidence>
<feature type="domain" description="Ig-like" evidence="11">
    <location>
        <begin position="1323"/>
        <end position="1416"/>
    </location>
</feature>
<protein>
    <submittedName>
        <fullName evidence="12">Hemicentin-1</fullName>
    </submittedName>
</protein>
<feature type="domain" description="Ig-like" evidence="11">
    <location>
        <begin position="1421"/>
        <end position="1516"/>
    </location>
</feature>
<feature type="domain" description="Ig-like" evidence="11">
    <location>
        <begin position="15"/>
        <end position="108"/>
    </location>
</feature>
<dbReference type="InterPro" id="IPR013151">
    <property type="entry name" value="Immunoglobulin_dom"/>
</dbReference>
<dbReference type="Pfam" id="PF00047">
    <property type="entry name" value="ig"/>
    <property type="match status" value="1"/>
</dbReference>
<keyword evidence="7" id="KW-0472">Membrane</keyword>
<feature type="domain" description="Ig-like" evidence="11">
    <location>
        <begin position="2105"/>
        <end position="2212"/>
    </location>
</feature>
<keyword evidence="4" id="KW-0677">Repeat</keyword>
<dbReference type="InterPro" id="IPR036179">
    <property type="entry name" value="Ig-like_dom_sf"/>
</dbReference>
<feature type="domain" description="Ig-like" evidence="11">
    <location>
        <begin position="1713"/>
        <end position="1805"/>
    </location>
</feature>
<keyword evidence="3" id="KW-0732">Signal</keyword>
<feature type="domain" description="Ig-like" evidence="11">
    <location>
        <begin position="1909"/>
        <end position="2003"/>
    </location>
</feature>